<dbReference type="Gene3D" id="3.80.10.10">
    <property type="entry name" value="Ribonuclease Inhibitor"/>
    <property type="match status" value="1"/>
</dbReference>
<keyword evidence="5" id="KW-1185">Reference proteome</keyword>
<organism evidence="4 5">
    <name type="scientific">Adineta ricciae</name>
    <name type="common">Rotifer</name>
    <dbReference type="NCBI Taxonomy" id="249248"/>
    <lineage>
        <taxon>Eukaryota</taxon>
        <taxon>Metazoa</taxon>
        <taxon>Spiralia</taxon>
        <taxon>Gnathifera</taxon>
        <taxon>Rotifera</taxon>
        <taxon>Eurotatoria</taxon>
        <taxon>Bdelloidea</taxon>
        <taxon>Adinetida</taxon>
        <taxon>Adinetidae</taxon>
        <taxon>Adineta</taxon>
    </lineage>
</organism>
<sequence length="547" mass="64601">MFIFYLFSFNIFSSWLLTVNGNECQFLSACKCTNFPLFALIDTSCLTKPRSPLNQDLFCAYSNDQLNEKNLTIFEQFKYFYYRFRTLTFANYPILPAKAFRFVHFESQSVKQTHRANNRNVIALVNIERTESGIFEDLSLTDSHDQLIISFLNSPSLSYTPGTLAKLNCYELKFLNTNSKISLDFFQHAQYIHHLIIHNPTFSGFVSSSNSLTVQISKLSIKDISVRHLQGRHFPQIFNSTYELTLQNYHINGAFRSLNDRDLARCFPHLRSLKIYSRSIQHITARMFQHLNQLEYLFLDGITAVENEAFVSLYRLKQLDLGKDILRLDPYAFIHMNTDNLLLNQSYHFDLKDDKHFCTFVPFVPSTDLDTFVQFAKNLTDCSCTLRYLYRHLDKSLMSLTPNCYSNASLYILTQEERICHFEQRLLQCDILPDQGVTIYGKHYNVSYFYRQQLSKQKHRLSLFFRYRIYYVVVLFLLLLIVLCLIIRKQKQHHDSTYKYLHNLLKRRTTTSRNGELTRTQTIDMMYQRRNENVRHSTPSRTRTTKV</sequence>
<reference evidence="4" key="1">
    <citation type="submission" date="2021-02" db="EMBL/GenBank/DDBJ databases">
        <authorList>
            <person name="Nowell W R."/>
        </authorList>
    </citation>
    <scope>NUCLEOTIDE SEQUENCE</scope>
</reference>
<feature type="chain" id="PRO_5036411604" evidence="2">
    <location>
        <begin position="22"/>
        <end position="547"/>
    </location>
</feature>
<dbReference type="EMBL" id="CAJNOJ010000133">
    <property type="protein sequence ID" value="CAF1175279.1"/>
    <property type="molecule type" value="Genomic_DNA"/>
</dbReference>
<feature type="transmembrane region" description="Helical" evidence="1">
    <location>
        <begin position="469"/>
        <end position="487"/>
    </location>
</feature>
<dbReference type="InterPro" id="IPR032675">
    <property type="entry name" value="LRR_dom_sf"/>
</dbReference>
<evidence type="ECO:0000256" key="2">
    <source>
        <dbReference type="SAM" id="SignalP"/>
    </source>
</evidence>
<feature type="signal peptide" evidence="2">
    <location>
        <begin position="1"/>
        <end position="21"/>
    </location>
</feature>
<gene>
    <name evidence="3" type="ORF">EDS130_LOCUS23926</name>
    <name evidence="4" type="ORF">XAT740_LOCUS30878</name>
</gene>
<dbReference type="Proteomes" id="UP000663852">
    <property type="component" value="Unassembled WGS sequence"/>
</dbReference>
<accession>A0A815GGU8</accession>
<dbReference type="AlphaFoldDB" id="A0A815GGU8"/>
<evidence type="ECO:0000313" key="3">
    <source>
        <dbReference type="EMBL" id="CAF1175279.1"/>
    </source>
</evidence>
<keyword evidence="1" id="KW-0812">Transmembrane</keyword>
<name>A0A815GGU8_ADIRI</name>
<evidence type="ECO:0000256" key="1">
    <source>
        <dbReference type="SAM" id="Phobius"/>
    </source>
</evidence>
<dbReference type="OrthoDB" id="6343311at2759"/>
<comment type="caution">
    <text evidence="4">The sequence shown here is derived from an EMBL/GenBank/DDBJ whole genome shotgun (WGS) entry which is preliminary data.</text>
</comment>
<protein>
    <submittedName>
        <fullName evidence="4">Uncharacterized protein</fullName>
    </submittedName>
</protein>
<proteinExistence type="predicted"/>
<evidence type="ECO:0000313" key="5">
    <source>
        <dbReference type="Proteomes" id="UP000663828"/>
    </source>
</evidence>
<evidence type="ECO:0000313" key="4">
    <source>
        <dbReference type="EMBL" id="CAF1339555.1"/>
    </source>
</evidence>
<dbReference type="SUPFAM" id="SSF52058">
    <property type="entry name" value="L domain-like"/>
    <property type="match status" value="1"/>
</dbReference>
<keyword evidence="2" id="KW-0732">Signal</keyword>
<keyword evidence="1" id="KW-1133">Transmembrane helix</keyword>
<keyword evidence="1" id="KW-0472">Membrane</keyword>
<dbReference type="Proteomes" id="UP000663828">
    <property type="component" value="Unassembled WGS sequence"/>
</dbReference>
<dbReference type="EMBL" id="CAJNOR010002775">
    <property type="protein sequence ID" value="CAF1339555.1"/>
    <property type="molecule type" value="Genomic_DNA"/>
</dbReference>